<dbReference type="InterPro" id="IPR001312">
    <property type="entry name" value="Hexokinase"/>
</dbReference>
<dbReference type="EC" id="2.7.1.-" evidence="1"/>
<dbReference type="AlphaFoldDB" id="A0A8H4LTQ1"/>
<dbReference type="GO" id="GO:0001678">
    <property type="term" value="P:intracellular glucose homeostasis"/>
    <property type="evidence" value="ECO:0007669"/>
    <property type="project" value="InterPro"/>
</dbReference>
<keyword evidence="1" id="KW-0067">ATP-binding</keyword>
<dbReference type="GO" id="GO:0005739">
    <property type="term" value="C:mitochondrion"/>
    <property type="evidence" value="ECO:0007669"/>
    <property type="project" value="TreeGrafter"/>
</dbReference>
<comment type="similarity">
    <text evidence="1">Belongs to the hexokinase family.</text>
</comment>
<dbReference type="PANTHER" id="PTHR19443">
    <property type="entry name" value="HEXOKINASE"/>
    <property type="match status" value="1"/>
</dbReference>
<dbReference type="GO" id="GO:0019158">
    <property type="term" value="F:mannokinase activity"/>
    <property type="evidence" value="ECO:0007669"/>
    <property type="project" value="TreeGrafter"/>
</dbReference>
<dbReference type="GO" id="GO:0008865">
    <property type="term" value="F:fructokinase activity"/>
    <property type="evidence" value="ECO:0007669"/>
    <property type="project" value="TreeGrafter"/>
</dbReference>
<keyword evidence="1" id="KW-0547">Nucleotide-binding</keyword>
<dbReference type="PROSITE" id="PS51748">
    <property type="entry name" value="HEXOKINASE_2"/>
    <property type="match status" value="1"/>
</dbReference>
<organism evidence="3 4">
    <name type="scientific">Ophiocordyceps sinensis</name>
    <dbReference type="NCBI Taxonomy" id="72228"/>
    <lineage>
        <taxon>Eukaryota</taxon>
        <taxon>Fungi</taxon>
        <taxon>Dikarya</taxon>
        <taxon>Ascomycota</taxon>
        <taxon>Pezizomycotina</taxon>
        <taxon>Sordariomycetes</taxon>
        <taxon>Hypocreomycetidae</taxon>
        <taxon>Hypocreales</taxon>
        <taxon>Ophiocordycipitaceae</taxon>
        <taxon>Ophiocordyceps</taxon>
    </lineage>
</organism>
<dbReference type="PANTHER" id="PTHR19443:SF24">
    <property type="entry name" value="PHOSPHOTRANSFERASE"/>
    <property type="match status" value="1"/>
</dbReference>
<comment type="caution">
    <text evidence="3">The sequence shown here is derived from an EMBL/GenBank/DDBJ whole genome shotgun (WGS) entry which is preliminary data.</text>
</comment>
<sequence length="329" mass="35775">MGKCFLADKGLLGEDLGRIVKSACEHCGLNVELRVILNDSSACLLSRAYSYTSTRFGLILGTGVNMAAFLPVMSIGRPKFGVRPDGWFDEASHVIVNTELSMFGHGILPMTRWDRQLTKEHPRPDFQPLEHLVSGMYLGEIVRQALVEAIGDTRILGGVVPPSLEAPYSLGADTLSLIESDGTPELTEAIDIFSERHPSSHTPTTSDLVAIKALASFVSVRSSAIVATCVFTLWDCRLEAEEAYISTLPKDSPERCKAEADMRLESTTVAFNGSVIESYTAYLGNCQRYVDELVESKGLAEPRSIRLVPAKESSLMGAAVALACIERDD</sequence>
<dbReference type="SMR" id="A0A8H4LTQ1"/>
<evidence type="ECO:0000256" key="1">
    <source>
        <dbReference type="RuleBase" id="RU362007"/>
    </source>
</evidence>
<name>A0A8H4LTQ1_9HYPO</name>
<keyword evidence="4" id="KW-1185">Reference proteome</keyword>
<feature type="domain" description="Hexokinase C-terminal" evidence="2">
    <location>
        <begin position="56"/>
        <end position="324"/>
    </location>
</feature>
<dbReference type="EMBL" id="JAAVMX010000009">
    <property type="protein sequence ID" value="KAF4504741.1"/>
    <property type="molecule type" value="Genomic_DNA"/>
</dbReference>
<evidence type="ECO:0000313" key="4">
    <source>
        <dbReference type="Proteomes" id="UP000557566"/>
    </source>
</evidence>
<dbReference type="Proteomes" id="UP000557566">
    <property type="component" value="Unassembled WGS sequence"/>
</dbReference>
<keyword evidence="1" id="KW-0418">Kinase</keyword>
<reference evidence="3 4" key="1">
    <citation type="journal article" date="2020" name="Genome Biol. Evol.">
        <title>A new high-quality draft genome assembly of the Chinese cordyceps Ophiocordyceps sinensis.</title>
        <authorList>
            <person name="Shu R."/>
            <person name="Zhang J."/>
            <person name="Meng Q."/>
            <person name="Zhang H."/>
            <person name="Zhou G."/>
            <person name="Li M."/>
            <person name="Wu P."/>
            <person name="Zhao Y."/>
            <person name="Chen C."/>
            <person name="Qin Q."/>
        </authorList>
    </citation>
    <scope>NUCLEOTIDE SEQUENCE [LARGE SCALE GENOMIC DNA]</scope>
    <source>
        <strain evidence="3 4">IOZ07</strain>
    </source>
</reference>
<dbReference type="PRINTS" id="PR00475">
    <property type="entry name" value="HEXOKINASE"/>
</dbReference>
<proteinExistence type="inferred from homology"/>
<dbReference type="GO" id="GO:0006096">
    <property type="term" value="P:glycolytic process"/>
    <property type="evidence" value="ECO:0007669"/>
    <property type="project" value="UniProtKB-KW"/>
</dbReference>
<dbReference type="GO" id="GO:0005524">
    <property type="term" value="F:ATP binding"/>
    <property type="evidence" value="ECO:0007669"/>
    <property type="project" value="UniProtKB-UniRule"/>
</dbReference>
<dbReference type="GO" id="GO:0004340">
    <property type="term" value="F:glucokinase activity"/>
    <property type="evidence" value="ECO:0007669"/>
    <property type="project" value="TreeGrafter"/>
</dbReference>
<gene>
    <name evidence="3" type="ORF">G6O67_008150</name>
</gene>
<dbReference type="GO" id="GO:0006013">
    <property type="term" value="P:mannose metabolic process"/>
    <property type="evidence" value="ECO:0007669"/>
    <property type="project" value="TreeGrafter"/>
</dbReference>
<evidence type="ECO:0000259" key="2">
    <source>
        <dbReference type="Pfam" id="PF03727"/>
    </source>
</evidence>
<dbReference type="Gene3D" id="3.40.367.20">
    <property type="match status" value="1"/>
</dbReference>
<dbReference type="Pfam" id="PF03727">
    <property type="entry name" value="Hexokinase_2"/>
    <property type="match status" value="1"/>
</dbReference>
<dbReference type="GO" id="GO:0005536">
    <property type="term" value="F:D-glucose binding"/>
    <property type="evidence" value="ECO:0007669"/>
    <property type="project" value="InterPro"/>
</dbReference>
<dbReference type="InterPro" id="IPR043129">
    <property type="entry name" value="ATPase_NBD"/>
</dbReference>
<accession>A0A8H4LTQ1</accession>
<dbReference type="SUPFAM" id="SSF53067">
    <property type="entry name" value="Actin-like ATPase domain"/>
    <property type="match status" value="1"/>
</dbReference>
<evidence type="ECO:0000313" key="3">
    <source>
        <dbReference type="EMBL" id="KAF4504741.1"/>
    </source>
</evidence>
<dbReference type="GO" id="GO:0005829">
    <property type="term" value="C:cytosol"/>
    <property type="evidence" value="ECO:0007669"/>
    <property type="project" value="TreeGrafter"/>
</dbReference>
<protein>
    <recommendedName>
        <fullName evidence="1">Phosphotransferase</fullName>
        <ecNumber evidence="1">2.7.1.-</ecNumber>
    </recommendedName>
</protein>
<keyword evidence="1" id="KW-0808">Transferase</keyword>
<keyword evidence="1" id="KW-0324">Glycolysis</keyword>
<dbReference type="OrthoDB" id="419537at2759"/>
<dbReference type="InterPro" id="IPR022673">
    <property type="entry name" value="Hexokinase_C"/>
</dbReference>
<dbReference type="GO" id="GO:0006006">
    <property type="term" value="P:glucose metabolic process"/>
    <property type="evidence" value="ECO:0007669"/>
    <property type="project" value="TreeGrafter"/>
</dbReference>